<protein>
    <submittedName>
        <fullName evidence="1">Uncharacterized protein</fullName>
    </submittedName>
</protein>
<evidence type="ECO:0000313" key="1">
    <source>
        <dbReference type="Ensembl" id="ENSMCSP00000017696.1"/>
    </source>
</evidence>
<name>A0A8C5U6Z7_9PASS</name>
<dbReference type="Ensembl" id="ENSMCST00000018146.1">
    <property type="protein sequence ID" value="ENSMCSP00000017696.1"/>
    <property type="gene ID" value="ENSMCSG00000012426.1"/>
</dbReference>
<sequence length="64" mass="7068">MGANSSISGLPENQYLEKLSGAEPISKNDPFCNQLLSFSFATPTNKRVLEELNFDTIFIEVTSL</sequence>
<organism evidence="1 2">
    <name type="scientific">Malurus cyaneus samueli</name>
    <dbReference type="NCBI Taxonomy" id="2593467"/>
    <lineage>
        <taxon>Eukaryota</taxon>
        <taxon>Metazoa</taxon>
        <taxon>Chordata</taxon>
        <taxon>Craniata</taxon>
        <taxon>Vertebrata</taxon>
        <taxon>Euteleostomi</taxon>
        <taxon>Archelosauria</taxon>
        <taxon>Archosauria</taxon>
        <taxon>Dinosauria</taxon>
        <taxon>Saurischia</taxon>
        <taxon>Theropoda</taxon>
        <taxon>Coelurosauria</taxon>
        <taxon>Aves</taxon>
        <taxon>Neognathae</taxon>
        <taxon>Neoaves</taxon>
        <taxon>Telluraves</taxon>
        <taxon>Australaves</taxon>
        <taxon>Passeriformes</taxon>
        <taxon>Meliphagoidea</taxon>
        <taxon>Maluridae</taxon>
        <taxon>Malurus</taxon>
    </lineage>
</organism>
<dbReference type="OrthoDB" id="10253409at2759"/>
<accession>A0A8C5U6Z7</accession>
<dbReference type="Proteomes" id="UP000694560">
    <property type="component" value="Unplaced"/>
</dbReference>
<keyword evidence="2" id="KW-1185">Reference proteome</keyword>
<dbReference type="Pfam" id="PF09742">
    <property type="entry name" value="Dymeclin"/>
    <property type="match status" value="1"/>
</dbReference>
<proteinExistence type="predicted"/>
<reference evidence="1" key="2">
    <citation type="submission" date="2025-09" db="UniProtKB">
        <authorList>
            <consortium name="Ensembl"/>
        </authorList>
    </citation>
    <scope>IDENTIFICATION</scope>
</reference>
<reference evidence="1" key="1">
    <citation type="submission" date="2025-08" db="UniProtKB">
        <authorList>
            <consortium name="Ensembl"/>
        </authorList>
    </citation>
    <scope>IDENTIFICATION</scope>
</reference>
<dbReference type="AlphaFoldDB" id="A0A8C5U6Z7"/>
<evidence type="ECO:0000313" key="2">
    <source>
        <dbReference type="Proteomes" id="UP000694560"/>
    </source>
</evidence>